<evidence type="ECO:0000313" key="2">
    <source>
        <dbReference type="Proteomes" id="UP000317371"/>
    </source>
</evidence>
<keyword evidence="2" id="KW-1185">Reference proteome</keyword>
<dbReference type="InParanoid" id="A0A540VKM6"/>
<comment type="caution">
    <text evidence="1">The sequence shown here is derived from an EMBL/GenBank/DDBJ whole genome shotgun (WGS) entry which is preliminary data.</text>
</comment>
<dbReference type="Proteomes" id="UP000317371">
    <property type="component" value="Unassembled WGS sequence"/>
</dbReference>
<evidence type="ECO:0000313" key="1">
    <source>
        <dbReference type="EMBL" id="TQE97318.1"/>
    </source>
</evidence>
<name>A0A540VKM6_9CHLR</name>
<protein>
    <submittedName>
        <fullName evidence="1">Response regulator transcription factor</fullName>
    </submittedName>
</protein>
<organism evidence="1 2">
    <name type="scientific">Litorilinea aerophila</name>
    <dbReference type="NCBI Taxonomy" id="1204385"/>
    <lineage>
        <taxon>Bacteria</taxon>
        <taxon>Bacillati</taxon>
        <taxon>Chloroflexota</taxon>
        <taxon>Caldilineae</taxon>
        <taxon>Caldilineales</taxon>
        <taxon>Caldilineaceae</taxon>
        <taxon>Litorilinea</taxon>
    </lineage>
</organism>
<dbReference type="EMBL" id="VIGC01000003">
    <property type="protein sequence ID" value="TQE97318.1"/>
    <property type="molecule type" value="Genomic_DNA"/>
</dbReference>
<dbReference type="RefSeq" id="WP_141608511.1">
    <property type="nucleotide sequence ID" value="NZ_VIGC02000003.1"/>
</dbReference>
<accession>A0A540VKM6</accession>
<gene>
    <name evidence="1" type="ORF">FKZ61_02555</name>
</gene>
<sequence>MSAAVHRVLIVGDSLFAEAVDQLLRHNQALEVTGIVMNMAEALSQLSLTLPDVVLVLNSGGETRLDPCSLLVAYPDLPVLYADLTGADFRILRSQPIGSRAADLLAAIQALPIRR</sequence>
<proteinExistence type="predicted"/>
<dbReference type="AlphaFoldDB" id="A0A540VKM6"/>
<reference evidence="1 2" key="1">
    <citation type="submission" date="2019-06" db="EMBL/GenBank/DDBJ databases">
        <title>Genome sequence of Litorilinea aerophila BAA-2444.</title>
        <authorList>
            <person name="Maclea K.S."/>
            <person name="Maurais E.G."/>
            <person name="Iannazzi L.C."/>
        </authorList>
    </citation>
    <scope>NUCLEOTIDE SEQUENCE [LARGE SCALE GENOMIC DNA]</scope>
    <source>
        <strain evidence="1 2">ATCC BAA-2444</strain>
    </source>
</reference>